<accession>A0AAV9SMU0</accession>
<evidence type="ECO:0000313" key="7">
    <source>
        <dbReference type="Proteomes" id="UP001311232"/>
    </source>
</evidence>
<dbReference type="InterPro" id="IPR000331">
    <property type="entry name" value="Rap/Ran_GAP_dom"/>
</dbReference>
<dbReference type="PANTHER" id="PTHR15711">
    <property type="entry name" value="RAP GTPASE-ACTIVATING PROTEIN"/>
    <property type="match status" value="1"/>
</dbReference>
<dbReference type="InterPro" id="IPR001478">
    <property type="entry name" value="PDZ"/>
</dbReference>
<sequence length="757" mass="83131">MALWRKSSPASFCLSRYAPPLRRPVRHTGNGNKSLLSAGFIIPGDIIAAMSVELRMFNSATKIDDSNNRYNTGTIQVLRTHLIENNSVTVIFQEPDAPRFNPKNIRSHFQGVFIIVRVHQPCTQHTCYSLAVFRCRGIPPFGPSIPPGWMLPASSAFRDFLLTKIINATHATRKSESFVTMATCARQEQLKRLVETFVTLTPLDCSNVRFSFISLGGKKKERLARQPQAYLHSAGALTWSVTVRDPSSSAAVACQLAISSSLVVLIEEVGRKVVFNCFCRDVIGWSAAHGSFKLFYQHGLCVPFSTRDGRWEDSQEITQRLQLVTQGGTAANMTLRRNRLGQLGFHINSEGVVADVEAHGFAWQAGLRPGCRLVEICLVAVVTLSHEQMIELLRTSRNVTTVVLPPHGDGTPRRSYSETYRLPLLEVKLDSDVTSCPHGVVPHNCLSAAPPTPRESSSHNPSSDMNVGRRAPPDWLVSYDESTESTQGRTSRTSGVKETKNLCHPHNLPDQVTKVLSATDRDSSRRTQRFATKSCSSCSNTFSSSSSDCKTSTPQLMCLRGVSVDSSINSTHYMSSALPRIAGATLVLTDILGKKTAGSNSHVTDLSGTDSLSRDSCGSRCSSADKMKVKPYANSSEAFVACAGDSGLDSESLFSQGTCRWEAGLNWLTSSSLLDETNRPSCHPNRDVYVGEQKDSDETAIVSCVKGADKREYRGVISSFTEWSRRNNLILNTLKTKEMITDHGRKPSHEPIPILVL</sequence>
<dbReference type="AlphaFoldDB" id="A0AAV9SMU0"/>
<dbReference type="Gene3D" id="2.30.42.10">
    <property type="match status" value="1"/>
</dbReference>
<dbReference type="InterPro" id="IPR050989">
    <property type="entry name" value="Rap1_Ran_GAP"/>
</dbReference>
<dbReference type="PROSITE" id="PS50106">
    <property type="entry name" value="PDZ"/>
    <property type="match status" value="1"/>
</dbReference>
<keyword evidence="1" id="KW-0343">GTPase activation</keyword>
<feature type="domain" description="PDZ" evidence="5">
    <location>
        <begin position="332"/>
        <end position="408"/>
    </location>
</feature>
<dbReference type="SUPFAM" id="SSF50156">
    <property type="entry name" value="PDZ domain-like"/>
    <property type="match status" value="1"/>
</dbReference>
<dbReference type="Pfam" id="PF00595">
    <property type="entry name" value="PDZ"/>
    <property type="match status" value="1"/>
</dbReference>
<gene>
    <name evidence="6" type="ORF">CRENBAI_000472</name>
</gene>
<feature type="compositionally biased region" description="Polar residues" evidence="3">
    <location>
        <begin position="484"/>
        <end position="494"/>
    </location>
</feature>
<evidence type="ECO:0000256" key="3">
    <source>
        <dbReference type="SAM" id="MobiDB-lite"/>
    </source>
</evidence>
<dbReference type="SMART" id="SM00228">
    <property type="entry name" value="PDZ"/>
    <property type="match status" value="1"/>
</dbReference>
<feature type="region of interest" description="Disordered" evidence="3">
    <location>
        <begin position="447"/>
        <end position="508"/>
    </location>
</feature>
<dbReference type="CDD" id="cd06745">
    <property type="entry name" value="PDZ_SIPA1-like"/>
    <property type="match status" value="1"/>
</dbReference>
<dbReference type="SUPFAM" id="SSF111347">
    <property type="entry name" value="Rap/Ran-GAP"/>
    <property type="match status" value="1"/>
</dbReference>
<dbReference type="Pfam" id="PF02145">
    <property type="entry name" value="Rap_GAP"/>
    <property type="match status" value="1"/>
</dbReference>
<dbReference type="Gene3D" id="3.40.50.11210">
    <property type="entry name" value="Rap/Ran-GAP"/>
    <property type="match status" value="1"/>
</dbReference>
<dbReference type="GO" id="GO:0051056">
    <property type="term" value="P:regulation of small GTPase mediated signal transduction"/>
    <property type="evidence" value="ECO:0007669"/>
    <property type="project" value="InterPro"/>
</dbReference>
<keyword evidence="7" id="KW-1185">Reference proteome</keyword>
<evidence type="ECO:0000259" key="5">
    <source>
        <dbReference type="PROSITE" id="PS50106"/>
    </source>
</evidence>
<dbReference type="InterPro" id="IPR036034">
    <property type="entry name" value="PDZ_sf"/>
</dbReference>
<dbReference type="InterPro" id="IPR035974">
    <property type="entry name" value="Rap/Ran-GAP_sf"/>
</dbReference>
<proteinExistence type="predicted"/>
<organism evidence="6 7">
    <name type="scientific">Crenichthys baileyi</name>
    <name type="common">White River springfish</name>
    <dbReference type="NCBI Taxonomy" id="28760"/>
    <lineage>
        <taxon>Eukaryota</taxon>
        <taxon>Metazoa</taxon>
        <taxon>Chordata</taxon>
        <taxon>Craniata</taxon>
        <taxon>Vertebrata</taxon>
        <taxon>Euteleostomi</taxon>
        <taxon>Actinopterygii</taxon>
        <taxon>Neopterygii</taxon>
        <taxon>Teleostei</taxon>
        <taxon>Neoteleostei</taxon>
        <taxon>Acanthomorphata</taxon>
        <taxon>Ovalentaria</taxon>
        <taxon>Atherinomorphae</taxon>
        <taxon>Cyprinodontiformes</taxon>
        <taxon>Goodeidae</taxon>
        <taxon>Crenichthys</taxon>
    </lineage>
</organism>
<comment type="caution">
    <text evidence="6">The sequence shown here is derived from an EMBL/GenBank/DDBJ whole genome shotgun (WGS) entry which is preliminary data.</text>
</comment>
<feature type="compositionally biased region" description="Polar residues" evidence="3">
    <location>
        <begin position="454"/>
        <end position="465"/>
    </location>
</feature>
<keyword evidence="2" id="KW-0175">Coiled coil</keyword>
<evidence type="ECO:0000256" key="2">
    <source>
        <dbReference type="ARBA" id="ARBA00023054"/>
    </source>
</evidence>
<dbReference type="Proteomes" id="UP001311232">
    <property type="component" value="Unassembled WGS sequence"/>
</dbReference>
<evidence type="ECO:0008006" key="8">
    <source>
        <dbReference type="Google" id="ProtNLM"/>
    </source>
</evidence>
<evidence type="ECO:0000313" key="6">
    <source>
        <dbReference type="EMBL" id="KAK5622620.1"/>
    </source>
</evidence>
<dbReference type="EMBL" id="JAHHUM010000094">
    <property type="protein sequence ID" value="KAK5622620.1"/>
    <property type="molecule type" value="Genomic_DNA"/>
</dbReference>
<dbReference type="PANTHER" id="PTHR15711:SF22">
    <property type="entry name" value="RAP-GAP DOMAIN-CONTAINING PROTEIN"/>
    <property type="match status" value="1"/>
</dbReference>
<protein>
    <recommendedName>
        <fullName evidence="8">Signal-induced proliferation-associated 1-like protein 2</fullName>
    </recommendedName>
</protein>
<name>A0AAV9SMU0_9TELE</name>
<dbReference type="GO" id="GO:0005737">
    <property type="term" value="C:cytoplasm"/>
    <property type="evidence" value="ECO:0007669"/>
    <property type="project" value="TreeGrafter"/>
</dbReference>
<evidence type="ECO:0000259" key="4">
    <source>
        <dbReference type="PROSITE" id="PS50085"/>
    </source>
</evidence>
<reference evidence="6 7" key="1">
    <citation type="submission" date="2021-06" db="EMBL/GenBank/DDBJ databases">
        <authorList>
            <person name="Palmer J.M."/>
        </authorList>
    </citation>
    <scope>NUCLEOTIDE SEQUENCE [LARGE SCALE GENOMIC DNA]</scope>
    <source>
        <strain evidence="6 7">MEX-2019</strain>
        <tissue evidence="6">Muscle</tissue>
    </source>
</reference>
<dbReference type="GO" id="GO:0005096">
    <property type="term" value="F:GTPase activator activity"/>
    <property type="evidence" value="ECO:0007669"/>
    <property type="project" value="UniProtKB-KW"/>
</dbReference>
<feature type="domain" description="Rap-GAP" evidence="4">
    <location>
        <begin position="1"/>
        <end position="193"/>
    </location>
</feature>
<evidence type="ECO:0000256" key="1">
    <source>
        <dbReference type="ARBA" id="ARBA00022468"/>
    </source>
</evidence>
<dbReference type="PROSITE" id="PS50085">
    <property type="entry name" value="RAPGAP"/>
    <property type="match status" value="1"/>
</dbReference>